<dbReference type="Proteomes" id="UP000247814">
    <property type="component" value="Unassembled WGS sequence"/>
</dbReference>
<keyword evidence="2" id="KW-1185">Reference proteome</keyword>
<reference evidence="1 2" key="1">
    <citation type="submission" date="2017-07" db="EMBL/GenBank/DDBJ databases">
        <title>A draft genome sequence of Komagataeibacter sucrofermentans LMG 18788.</title>
        <authorList>
            <person name="Skraban J."/>
            <person name="Cleenwerck I."/>
            <person name="Vandamme P."/>
            <person name="Trcek J."/>
        </authorList>
    </citation>
    <scope>NUCLEOTIDE SEQUENCE [LARGE SCALE GENOMIC DNA]</scope>
    <source>
        <strain evidence="1 2">LMG 18788</strain>
    </source>
</reference>
<proteinExistence type="predicted"/>
<gene>
    <name evidence="1" type="ORF">CFR77_10025</name>
</gene>
<dbReference type="AlphaFoldDB" id="A0A318QMP6"/>
<sequence length="90" mass="9822">MTISGIDKGQPVLVVIPALILLLLRKEEEKGSPLTKEDVLSIRDNAVCMTVPYSVAHLASERRGYDDISLENAWEDWCQVRPGLIGGGSS</sequence>
<comment type="caution">
    <text evidence="1">The sequence shown here is derived from an EMBL/GenBank/DDBJ whole genome shotgun (WGS) entry which is preliminary data.</text>
</comment>
<evidence type="ECO:0000313" key="1">
    <source>
        <dbReference type="EMBL" id="PYD78621.1"/>
    </source>
</evidence>
<name>A0A318QMP6_9PROT</name>
<dbReference type="OrthoDB" id="7066376at2"/>
<dbReference type="EMBL" id="NKUA01000012">
    <property type="protein sequence ID" value="PYD78621.1"/>
    <property type="molecule type" value="Genomic_DNA"/>
</dbReference>
<evidence type="ECO:0000313" key="2">
    <source>
        <dbReference type="Proteomes" id="UP000247814"/>
    </source>
</evidence>
<organism evidence="1 2">
    <name type="scientific">Komagataeibacter sucrofermentans</name>
    <dbReference type="NCBI Taxonomy" id="1053551"/>
    <lineage>
        <taxon>Bacteria</taxon>
        <taxon>Pseudomonadati</taxon>
        <taxon>Pseudomonadota</taxon>
        <taxon>Alphaproteobacteria</taxon>
        <taxon>Acetobacterales</taxon>
        <taxon>Acetobacteraceae</taxon>
        <taxon>Komagataeibacter</taxon>
    </lineage>
</organism>
<protein>
    <submittedName>
        <fullName evidence="1">Uncharacterized protein</fullName>
    </submittedName>
</protein>
<accession>A0A318QMP6</accession>